<dbReference type="EMBL" id="WFLN01000004">
    <property type="protein sequence ID" value="KAB8033716.1"/>
    <property type="molecule type" value="Genomic_DNA"/>
</dbReference>
<evidence type="ECO:0000313" key="1">
    <source>
        <dbReference type="EMBL" id="KAB8033716.1"/>
    </source>
</evidence>
<reference evidence="1 2" key="1">
    <citation type="submission" date="2019-10" db="EMBL/GenBank/DDBJ databases">
        <title>New genus of Silvanigrellaceae.</title>
        <authorList>
            <person name="Pitt A."/>
            <person name="Hahn M.W."/>
        </authorList>
    </citation>
    <scope>NUCLEOTIDE SEQUENCE [LARGE SCALE GENOMIC DNA]</scope>
    <source>
        <strain evidence="1 2">33A1-SZDP</strain>
    </source>
</reference>
<comment type="caution">
    <text evidence="1">The sequence shown here is derived from an EMBL/GenBank/DDBJ whole genome shotgun (WGS) entry which is preliminary data.</text>
</comment>
<gene>
    <name evidence="1" type="ORF">GCL57_03140</name>
</gene>
<dbReference type="AlphaFoldDB" id="A0A833N883"/>
<dbReference type="RefSeq" id="WP_152211802.1">
    <property type="nucleotide sequence ID" value="NZ_WFLN01000004.1"/>
</dbReference>
<dbReference type="Proteomes" id="UP000442694">
    <property type="component" value="Unassembled WGS sequence"/>
</dbReference>
<proteinExistence type="predicted"/>
<protein>
    <submittedName>
        <fullName evidence="1">Uncharacterized protein</fullName>
    </submittedName>
</protein>
<name>A0A833N883_9BACT</name>
<organism evidence="1 2">
    <name type="scientific">Fluviispira multicolorata</name>
    <dbReference type="NCBI Taxonomy" id="2654512"/>
    <lineage>
        <taxon>Bacteria</taxon>
        <taxon>Pseudomonadati</taxon>
        <taxon>Bdellovibrionota</taxon>
        <taxon>Oligoflexia</taxon>
        <taxon>Silvanigrellales</taxon>
        <taxon>Silvanigrellaceae</taxon>
        <taxon>Fluviispira</taxon>
    </lineage>
</organism>
<keyword evidence="2" id="KW-1185">Reference proteome</keyword>
<sequence>MFHLNNLKYSSRIVSFHFKGFLLILFSLLCIACKSITLKEAESIESSYSLLPLEDKNYEPILSKWFRENYKYRDLELLFVSSATLLSPQMKNAYEKRLIETQGNNVKIDKNILNDSSTFGIIINHFTKNRVLLELNDQKLWTLQLNIDGKDYSPDSIIYYKNKDMLSSYFPDNNYWSRFYLVLFKLPPPILDKIESVNVRQKNDKNQSLPQIDDRTIVFTMNSGEMQMKFSWIH</sequence>
<evidence type="ECO:0000313" key="2">
    <source>
        <dbReference type="Proteomes" id="UP000442694"/>
    </source>
</evidence>
<accession>A0A833N883</accession>